<comment type="similarity">
    <text evidence="1">Belongs to the transglutaminase superfamily. Transglutaminase family.</text>
</comment>
<dbReference type="InterPro" id="IPR001102">
    <property type="entry name" value="Transglutaminase_N"/>
</dbReference>
<dbReference type="SUPFAM" id="SSF54001">
    <property type="entry name" value="Cysteine proteinases"/>
    <property type="match status" value="1"/>
</dbReference>
<keyword evidence="4" id="KW-1185">Reference proteome</keyword>
<sequence length="343" mass="39386">GTYVSILPSNPESKAKWGVEILEVNEKEVSFEIHTPPNCIVSAWNFEVQILEEEDDREVIHTSSDIFPLSVYILFNPWNQVDSVYFNNEECRQEYVLNDEGSIWISDPDTHIDWYFKQFDRDILDCTMYLLDQCYLRMKHRGNAVLVSRAMSAAGNKALRGNWSGNYDGGTAPYKWLGSAKILQEYYKTKTIVRYGQCWVFSGILTTMCRAIGIPCRSVTNFSSAHDTDGSITIDEYFTLTGDELDGQDSVWNFHVWNEVWMDRPDLPKEKKYGGWQAIDCTPQELSDGRYQCGPMPVSAIKVGDVALNYDGPFIFGEVNADKAVWLFESYDKKYLMDIDTNR</sequence>
<organism evidence="3 4">
    <name type="scientific">Pinctada imbricata</name>
    <name type="common">Atlantic pearl-oyster</name>
    <name type="synonym">Pinctada martensii</name>
    <dbReference type="NCBI Taxonomy" id="66713"/>
    <lineage>
        <taxon>Eukaryota</taxon>
        <taxon>Metazoa</taxon>
        <taxon>Spiralia</taxon>
        <taxon>Lophotrochozoa</taxon>
        <taxon>Mollusca</taxon>
        <taxon>Bivalvia</taxon>
        <taxon>Autobranchia</taxon>
        <taxon>Pteriomorphia</taxon>
        <taxon>Pterioida</taxon>
        <taxon>Pterioidea</taxon>
        <taxon>Pteriidae</taxon>
        <taxon>Pinctada</taxon>
    </lineage>
</organism>
<dbReference type="SUPFAM" id="SSF81296">
    <property type="entry name" value="E set domains"/>
    <property type="match status" value="1"/>
</dbReference>
<gene>
    <name evidence="3" type="ORF">FSP39_021575</name>
</gene>
<dbReference type="InterPro" id="IPR013783">
    <property type="entry name" value="Ig-like_fold"/>
</dbReference>
<dbReference type="Proteomes" id="UP001186944">
    <property type="component" value="Unassembled WGS sequence"/>
</dbReference>
<feature type="domain" description="Transglutaminase-like" evidence="2">
    <location>
        <begin position="190"/>
        <end position="283"/>
    </location>
</feature>
<evidence type="ECO:0000259" key="2">
    <source>
        <dbReference type="SMART" id="SM00460"/>
    </source>
</evidence>
<dbReference type="Pfam" id="PF00868">
    <property type="entry name" value="Transglut_N"/>
    <property type="match status" value="1"/>
</dbReference>
<dbReference type="Gene3D" id="3.90.260.10">
    <property type="entry name" value="Transglutaminase-like"/>
    <property type="match status" value="1"/>
</dbReference>
<dbReference type="Gene3D" id="2.60.40.10">
    <property type="entry name" value="Immunoglobulins"/>
    <property type="match status" value="1"/>
</dbReference>
<dbReference type="PANTHER" id="PTHR11590">
    <property type="entry name" value="PROTEIN-GLUTAMINE GAMMA-GLUTAMYLTRANSFERASE"/>
    <property type="match status" value="1"/>
</dbReference>
<comment type="caution">
    <text evidence="3">The sequence shown here is derived from an EMBL/GenBank/DDBJ whole genome shotgun (WGS) entry which is preliminary data.</text>
</comment>
<evidence type="ECO:0000313" key="4">
    <source>
        <dbReference type="Proteomes" id="UP001186944"/>
    </source>
</evidence>
<accession>A0AA88XK22</accession>
<dbReference type="InterPro" id="IPR038765">
    <property type="entry name" value="Papain-like_cys_pep_sf"/>
</dbReference>
<dbReference type="InterPro" id="IPR050779">
    <property type="entry name" value="Transglutaminase"/>
</dbReference>
<dbReference type="Pfam" id="PF01841">
    <property type="entry name" value="Transglut_core"/>
    <property type="match status" value="1"/>
</dbReference>
<dbReference type="SMART" id="SM00460">
    <property type="entry name" value="TGc"/>
    <property type="match status" value="1"/>
</dbReference>
<dbReference type="AlphaFoldDB" id="A0AA88XK22"/>
<proteinExistence type="inferred from homology"/>
<evidence type="ECO:0000313" key="3">
    <source>
        <dbReference type="EMBL" id="KAK3086663.1"/>
    </source>
</evidence>
<feature type="non-terminal residue" evidence="3">
    <location>
        <position position="1"/>
    </location>
</feature>
<dbReference type="GO" id="GO:0003810">
    <property type="term" value="F:protein-glutamine gamma-glutamyltransferase activity"/>
    <property type="evidence" value="ECO:0007669"/>
    <property type="project" value="TreeGrafter"/>
</dbReference>
<reference evidence="3" key="1">
    <citation type="submission" date="2019-08" db="EMBL/GenBank/DDBJ databases">
        <title>The improved chromosome-level genome for the pearl oyster Pinctada fucata martensii using PacBio sequencing and Hi-C.</title>
        <authorList>
            <person name="Zheng Z."/>
        </authorList>
    </citation>
    <scope>NUCLEOTIDE SEQUENCE</scope>
    <source>
        <strain evidence="3">ZZ-2019</strain>
        <tissue evidence="3">Adductor muscle</tissue>
    </source>
</reference>
<evidence type="ECO:0000256" key="1">
    <source>
        <dbReference type="ARBA" id="ARBA00005968"/>
    </source>
</evidence>
<protein>
    <recommendedName>
        <fullName evidence="2">Transglutaminase-like domain-containing protein</fullName>
    </recommendedName>
</protein>
<dbReference type="PANTHER" id="PTHR11590:SF40">
    <property type="entry name" value="HEMOCYTE PROTEIN-GLUTAMINE GAMMA-GLUTAMYLTRANSFERASE-LIKE PROTEIN"/>
    <property type="match status" value="1"/>
</dbReference>
<dbReference type="InterPro" id="IPR036985">
    <property type="entry name" value="Transglutaminase-like_sf"/>
</dbReference>
<dbReference type="EMBL" id="VSWD01000012">
    <property type="protein sequence ID" value="KAK3086663.1"/>
    <property type="molecule type" value="Genomic_DNA"/>
</dbReference>
<dbReference type="InterPro" id="IPR002931">
    <property type="entry name" value="Transglutaminase-like"/>
</dbReference>
<dbReference type="InterPro" id="IPR014756">
    <property type="entry name" value="Ig_E-set"/>
</dbReference>
<name>A0AA88XK22_PINIB</name>
<dbReference type="FunFam" id="3.90.260.10:FF:000002">
    <property type="entry name" value="Erythrocyte membrane protein band 4.2"/>
    <property type="match status" value="1"/>
</dbReference>